<organism evidence="3">
    <name type="scientific">Anopheles sinensis</name>
    <name type="common">Mosquito</name>
    <dbReference type="NCBI Taxonomy" id="74873"/>
    <lineage>
        <taxon>Eukaryota</taxon>
        <taxon>Metazoa</taxon>
        <taxon>Ecdysozoa</taxon>
        <taxon>Arthropoda</taxon>
        <taxon>Hexapoda</taxon>
        <taxon>Insecta</taxon>
        <taxon>Pterygota</taxon>
        <taxon>Neoptera</taxon>
        <taxon>Endopterygota</taxon>
        <taxon>Diptera</taxon>
        <taxon>Nematocera</taxon>
        <taxon>Culicoidea</taxon>
        <taxon>Culicidae</taxon>
        <taxon>Anophelinae</taxon>
        <taxon>Anopheles</taxon>
    </lineage>
</organism>
<feature type="compositionally biased region" description="Basic and acidic residues" evidence="1">
    <location>
        <begin position="289"/>
        <end position="299"/>
    </location>
</feature>
<proteinExistence type="predicted"/>
<keyword evidence="5" id="KW-1185">Reference proteome</keyword>
<evidence type="ECO:0000313" key="3">
    <source>
        <dbReference type="EMBL" id="KFB35489.1"/>
    </source>
</evidence>
<dbReference type="Proteomes" id="UP000030765">
    <property type="component" value="Unassembled WGS sequence"/>
</dbReference>
<reference evidence="4" key="2">
    <citation type="submission" date="2020-05" db="UniProtKB">
        <authorList>
            <consortium name="EnsemblMetazoa"/>
        </authorList>
    </citation>
    <scope>IDENTIFICATION</scope>
</reference>
<feature type="region of interest" description="Disordered" evidence="1">
    <location>
        <begin position="289"/>
        <end position="315"/>
    </location>
</feature>
<reference evidence="3 5" key="1">
    <citation type="journal article" date="2014" name="BMC Genomics">
        <title>Genome sequence of Anopheles sinensis provides insight into genetics basis of mosquito competence for malaria parasites.</title>
        <authorList>
            <person name="Zhou D."/>
            <person name="Zhang D."/>
            <person name="Ding G."/>
            <person name="Shi L."/>
            <person name="Hou Q."/>
            <person name="Ye Y."/>
            <person name="Xu Y."/>
            <person name="Zhou H."/>
            <person name="Xiong C."/>
            <person name="Li S."/>
            <person name="Yu J."/>
            <person name="Hong S."/>
            <person name="Yu X."/>
            <person name="Zou P."/>
            <person name="Chen C."/>
            <person name="Chang X."/>
            <person name="Wang W."/>
            <person name="Lv Y."/>
            <person name="Sun Y."/>
            <person name="Ma L."/>
            <person name="Shen B."/>
            <person name="Zhu C."/>
        </authorList>
    </citation>
    <scope>NUCLEOTIDE SEQUENCE [LARGE SCALE GENOMIC DNA]</scope>
</reference>
<dbReference type="EMBL" id="KE524552">
    <property type="protein sequence ID" value="KFB35489.1"/>
    <property type="molecule type" value="Genomic_DNA"/>
</dbReference>
<dbReference type="OrthoDB" id="74813at2759"/>
<gene>
    <name evidence="3" type="ORF">ZHAS_00002239</name>
</gene>
<dbReference type="Pfam" id="PF15862">
    <property type="entry name" value="Coilin_N"/>
    <property type="match status" value="1"/>
</dbReference>
<dbReference type="EMBL" id="ATLV01009878">
    <property type="status" value="NOT_ANNOTATED_CDS"/>
    <property type="molecule type" value="Genomic_DNA"/>
</dbReference>
<dbReference type="AlphaFoldDB" id="A0A084VBZ5"/>
<evidence type="ECO:0000313" key="4">
    <source>
        <dbReference type="EnsemblMetazoa" id="ASIC002239-PA"/>
    </source>
</evidence>
<dbReference type="VEuPathDB" id="VectorBase:ASIS020798"/>
<dbReference type="InterPro" id="IPR031722">
    <property type="entry name" value="Coilin_N"/>
</dbReference>
<feature type="domain" description="Coilin N-terminal" evidence="2">
    <location>
        <begin position="6"/>
        <end position="150"/>
    </location>
</feature>
<sequence>MRKYVLDLSEIYSDHRRKAYLGHRPTWTSIHSLIQTVKEIFGIRTHVHVCSAEQIFYPDSESVEILQDGETLRILPETAPIETTQIYDWEDDTRRVNGTDNPQESTLEDIESVLCLLPKRKRRRVRKRKVKKVSQDEPHPTASEATIEKRNRNDEKTNGNLSDSARKEQVVKARKLSSSEMDERPYRNLNRRLKARVVRAASLSTLSTPPPDEVFVSPPSERNCFALDETRRATHPESSMLANKKARVVRATSLENTVEVKREQIEASGNGYLSLDTAQQGNITALEIRREKQNDDREVSPSNDMETYSTIVSDV</sequence>
<protein>
    <submittedName>
        <fullName evidence="3">AGAP009585-PA-like protein</fullName>
    </submittedName>
    <submittedName>
        <fullName evidence="4">Coilin_N domain-containing protein</fullName>
    </submittedName>
</protein>
<dbReference type="OMA" id="DHRRKAY"/>
<feature type="compositionally biased region" description="Polar residues" evidence="1">
    <location>
        <begin position="300"/>
        <end position="315"/>
    </location>
</feature>
<name>A0A084VBZ5_ANOSI</name>
<dbReference type="EnsemblMetazoa" id="ASIC002239-RA">
    <property type="protein sequence ID" value="ASIC002239-PA"/>
    <property type="gene ID" value="ASIC002239"/>
</dbReference>
<evidence type="ECO:0000313" key="5">
    <source>
        <dbReference type="Proteomes" id="UP000030765"/>
    </source>
</evidence>
<evidence type="ECO:0000256" key="1">
    <source>
        <dbReference type="SAM" id="MobiDB-lite"/>
    </source>
</evidence>
<feature type="compositionally biased region" description="Basic and acidic residues" evidence="1">
    <location>
        <begin position="146"/>
        <end position="157"/>
    </location>
</feature>
<dbReference type="VEuPathDB" id="VectorBase:ASIC002239"/>
<evidence type="ECO:0000259" key="2">
    <source>
        <dbReference type="Pfam" id="PF15862"/>
    </source>
</evidence>
<feature type="region of interest" description="Disordered" evidence="1">
    <location>
        <begin position="126"/>
        <end position="182"/>
    </location>
</feature>
<accession>A0A084VBZ5</accession>